<keyword evidence="11" id="KW-0675">Receptor</keyword>
<keyword evidence="5 7" id="KW-0472">Membrane</keyword>
<reference evidence="11 12" key="1">
    <citation type="submission" date="2022-06" db="EMBL/GenBank/DDBJ databases">
        <title>Runella sp. S5 genome sequencing.</title>
        <authorList>
            <person name="Park S."/>
        </authorList>
    </citation>
    <scope>NUCLEOTIDE SEQUENCE [LARGE SCALE GENOMIC DNA]</scope>
    <source>
        <strain evidence="11 12">S5</strain>
    </source>
</reference>
<dbReference type="Proteomes" id="UP001204772">
    <property type="component" value="Unassembled WGS sequence"/>
</dbReference>
<feature type="domain" description="TonB-dependent receptor plug" evidence="10">
    <location>
        <begin position="233"/>
        <end position="342"/>
    </location>
</feature>
<keyword evidence="12" id="KW-1185">Reference proteome</keyword>
<dbReference type="RefSeq" id="WP_253524636.1">
    <property type="nucleotide sequence ID" value="NZ_JAMZEL010000001.1"/>
</dbReference>
<evidence type="ECO:0000256" key="2">
    <source>
        <dbReference type="ARBA" id="ARBA00022448"/>
    </source>
</evidence>
<evidence type="ECO:0000256" key="7">
    <source>
        <dbReference type="PROSITE-ProRule" id="PRU01360"/>
    </source>
</evidence>
<evidence type="ECO:0000256" key="5">
    <source>
        <dbReference type="ARBA" id="ARBA00023136"/>
    </source>
</evidence>
<comment type="similarity">
    <text evidence="7">Belongs to the TonB-dependent receptor family.</text>
</comment>
<dbReference type="InterPro" id="IPR037066">
    <property type="entry name" value="Plug_dom_sf"/>
</dbReference>
<dbReference type="InterPro" id="IPR023997">
    <property type="entry name" value="TonB-dep_OMP_SusC/RagA_CS"/>
</dbReference>
<name>A0ABT1FHN6_9BACT</name>
<dbReference type="EMBL" id="JAMZEL010000001">
    <property type="protein sequence ID" value="MCP1381251.1"/>
    <property type="molecule type" value="Genomic_DNA"/>
</dbReference>
<dbReference type="PROSITE" id="PS52016">
    <property type="entry name" value="TONB_DEPENDENT_REC_3"/>
    <property type="match status" value="1"/>
</dbReference>
<keyword evidence="3 7" id="KW-1134">Transmembrane beta strand</keyword>
<gene>
    <name evidence="11" type="ORF">NCI00_02405</name>
</gene>
<keyword evidence="8" id="KW-0732">Signal</keyword>
<keyword evidence="6 7" id="KW-0998">Cell outer membrane</keyword>
<dbReference type="NCBIfam" id="TIGR04056">
    <property type="entry name" value="OMP_RagA_SusC"/>
    <property type="match status" value="1"/>
</dbReference>
<proteinExistence type="inferred from homology"/>
<dbReference type="InterPro" id="IPR039426">
    <property type="entry name" value="TonB-dep_rcpt-like"/>
</dbReference>
<keyword evidence="4 7" id="KW-0812">Transmembrane</keyword>
<dbReference type="Pfam" id="PF07660">
    <property type="entry name" value="STN"/>
    <property type="match status" value="1"/>
</dbReference>
<comment type="subcellular location">
    <subcellularLocation>
        <location evidence="1 7">Cell outer membrane</location>
        <topology evidence="1 7">Multi-pass membrane protein</topology>
    </subcellularLocation>
</comment>
<evidence type="ECO:0000256" key="8">
    <source>
        <dbReference type="SAM" id="SignalP"/>
    </source>
</evidence>
<feature type="domain" description="Secretin/TonB short N-terminal" evidence="9">
    <location>
        <begin position="70"/>
        <end position="120"/>
    </location>
</feature>
<evidence type="ECO:0000313" key="12">
    <source>
        <dbReference type="Proteomes" id="UP001204772"/>
    </source>
</evidence>
<evidence type="ECO:0000256" key="6">
    <source>
        <dbReference type="ARBA" id="ARBA00023237"/>
    </source>
</evidence>
<dbReference type="InterPro" id="IPR012910">
    <property type="entry name" value="Plug_dom"/>
</dbReference>
<comment type="caution">
    <text evidence="11">The sequence shown here is derived from an EMBL/GenBank/DDBJ whole genome shotgun (WGS) entry which is preliminary data.</text>
</comment>
<dbReference type="InterPro" id="IPR023996">
    <property type="entry name" value="TonB-dep_OMP_SusC/RagA"/>
</dbReference>
<dbReference type="Gene3D" id="2.40.170.20">
    <property type="entry name" value="TonB-dependent receptor, beta-barrel domain"/>
    <property type="match status" value="1"/>
</dbReference>
<evidence type="ECO:0000256" key="3">
    <source>
        <dbReference type="ARBA" id="ARBA00022452"/>
    </source>
</evidence>
<feature type="chain" id="PRO_5046662926" evidence="8">
    <location>
        <begin position="35"/>
        <end position="1149"/>
    </location>
</feature>
<dbReference type="SUPFAM" id="SSF56935">
    <property type="entry name" value="Porins"/>
    <property type="match status" value="1"/>
</dbReference>
<dbReference type="Pfam" id="PF13715">
    <property type="entry name" value="CarbopepD_reg_2"/>
    <property type="match status" value="1"/>
</dbReference>
<dbReference type="Gene3D" id="2.170.130.10">
    <property type="entry name" value="TonB-dependent receptor, plug domain"/>
    <property type="match status" value="1"/>
</dbReference>
<evidence type="ECO:0000259" key="10">
    <source>
        <dbReference type="Pfam" id="PF07715"/>
    </source>
</evidence>
<keyword evidence="2 7" id="KW-0813">Transport</keyword>
<dbReference type="InterPro" id="IPR036942">
    <property type="entry name" value="Beta-barrel_TonB_sf"/>
</dbReference>
<feature type="signal peptide" evidence="8">
    <location>
        <begin position="1"/>
        <end position="34"/>
    </location>
</feature>
<protein>
    <submittedName>
        <fullName evidence="11">TonB-dependent receptor</fullName>
    </submittedName>
</protein>
<sequence>MDKFYQTTNLLRTLMRISFTQMIIAILCMSASYAHDAVGQEMLDQKVTLKLSNEDLKSTLGALERTTNVRFIYNPKEIKANQKININAQNEKLKSVLEQVLTPLNISFEAKGKQIALFKKAVGFIETPLQTPNLLQNQSIDRNVTGKVTDEKGEALVGVTVQVRGTTRGATSDAQGTFRISVVDEKSVLVFSYIGYAKQEITVGNQTNFNISLVVDDKSLEEVVVVGYGTQKKVNLTGAVSTVDSKMIQNRPSSNLANALQGTTPGLIVTRVTGQPGNESLNLQIRGATTANGDVPPLVILDGVTVPSSTLLNMNPNDVESMSVLKDAAAAAIYGAQAAGGVILVTTKKGKAGKVTFDYLGQYGTEWAINVPERLSLLDEANLVNLGQLNAGAGPEYNAFDLEQIRNNVPYVVNPADTNNYLFYNQEPLTDRLLRKYTSMRTHNITARGGTDKFNFMVSGGYYEKQGVFKVGPDNNKRYNLRVNLGTQLTKHLSLDTRIAYTLEQTRQSSSGADGGGLLYQVYRLRTRTPFFTPEGRYNGAGSAASAYAELESGGYNNLDKNFFDGTFTLKAAEIVKGLTLRAVAGTQFRPQNRNTFFRTVPLWGRNSISRYINQVNSYRVTRDLTKNLNLQFLADYNFKIGDKHSFSVLGGYQWEDSRFESVFTQANNLVSNDLPTLSLGDDATKSNSETIRTYAFQSIFGRFNYNFSDKYLFEVTVRQDESSKLAPGLRTQIFPAASVGWNVHREAWFANSLGFISELKLRGSWGRLGGALGSTLGFYDYLNQLSRSSNLVLGDARASYIGQTFIPSAALSWETIETTNGGVDLGFFQNRLQANFDYYVKFNRNMLTPQQLPATIGIATPRKNNGELKSWGWELDLRYRDRIGKDFNYNVSFNLSDNQNKLINFSGRRVINAGFNSLIEGYPINTLWGYQTAGYFTSADEVKASPFQDNRTGPGDVKYIDRNGDNRLTVGKGNVEDFGDLVYLGTDQPRMLFGSTLGFDWKGFDFMVFFQGVGKRRFRPNTESIAPRLVTWKQPLAIHADYWTPENPDALYPRPFTGATHNYVASDKWILDGKYMRLKNFQVGYTLPSTLTKRVKIERARFFFSGQDLFTISGLGAFQGYYDPETRNGVENDYPFFATASVGLNVSF</sequence>
<accession>A0ABT1FHN6</accession>
<dbReference type="Pfam" id="PF07715">
    <property type="entry name" value="Plug"/>
    <property type="match status" value="1"/>
</dbReference>
<dbReference type="InterPro" id="IPR008969">
    <property type="entry name" value="CarboxyPept-like_regulatory"/>
</dbReference>
<evidence type="ECO:0000313" key="11">
    <source>
        <dbReference type="EMBL" id="MCP1381251.1"/>
    </source>
</evidence>
<organism evidence="11 12">
    <name type="scientific">Runella salmonicolor</name>
    <dbReference type="NCBI Taxonomy" id="2950278"/>
    <lineage>
        <taxon>Bacteria</taxon>
        <taxon>Pseudomonadati</taxon>
        <taxon>Bacteroidota</taxon>
        <taxon>Cytophagia</taxon>
        <taxon>Cytophagales</taxon>
        <taxon>Spirosomataceae</taxon>
        <taxon>Runella</taxon>
    </lineage>
</organism>
<evidence type="ECO:0000259" key="9">
    <source>
        <dbReference type="Pfam" id="PF07660"/>
    </source>
</evidence>
<dbReference type="Gene3D" id="3.55.50.30">
    <property type="match status" value="1"/>
</dbReference>
<dbReference type="SUPFAM" id="SSF49464">
    <property type="entry name" value="Carboxypeptidase regulatory domain-like"/>
    <property type="match status" value="1"/>
</dbReference>
<dbReference type="NCBIfam" id="TIGR04057">
    <property type="entry name" value="SusC_RagA_signa"/>
    <property type="match status" value="1"/>
</dbReference>
<dbReference type="Gene3D" id="2.60.40.1120">
    <property type="entry name" value="Carboxypeptidase-like, regulatory domain"/>
    <property type="match status" value="1"/>
</dbReference>
<evidence type="ECO:0000256" key="4">
    <source>
        <dbReference type="ARBA" id="ARBA00022692"/>
    </source>
</evidence>
<dbReference type="InterPro" id="IPR011662">
    <property type="entry name" value="Secretin/TonB_short_N"/>
</dbReference>
<evidence type="ECO:0000256" key="1">
    <source>
        <dbReference type="ARBA" id="ARBA00004571"/>
    </source>
</evidence>